<feature type="domain" description="Asparaginase/glutaminase C-terminal" evidence="10">
    <location>
        <begin position="279"/>
        <end position="393"/>
    </location>
</feature>
<dbReference type="FunFam" id="3.40.50.1170:FF:000003">
    <property type="entry name" value="60 kDa lysophospholipase"/>
    <property type="match status" value="1"/>
</dbReference>
<protein>
    <recommendedName>
        <fullName evidence="1">asparaginase</fullName>
        <ecNumber evidence="1">3.5.1.1</ecNumber>
    </recommendedName>
</protein>
<evidence type="ECO:0000256" key="8">
    <source>
        <dbReference type="PROSITE-ProRule" id="PRU10100"/>
    </source>
</evidence>
<dbReference type="Gene3D" id="3.40.50.1170">
    <property type="entry name" value="L-asparaginase, N-terminal domain"/>
    <property type="match status" value="1"/>
</dbReference>
<dbReference type="InterPro" id="IPR036152">
    <property type="entry name" value="Asp/glu_Ase-like_sf"/>
</dbReference>
<keyword evidence="11" id="KW-1185">Reference proteome</keyword>
<evidence type="ECO:0000313" key="11">
    <source>
        <dbReference type="Proteomes" id="UP000046393"/>
    </source>
</evidence>
<dbReference type="PROSITE" id="PS50297">
    <property type="entry name" value="ANK_REP_REGION"/>
    <property type="match status" value="2"/>
</dbReference>
<dbReference type="PIRSF" id="PIRSF001220">
    <property type="entry name" value="L-ASNase_gatD"/>
    <property type="match status" value="1"/>
</dbReference>
<feature type="repeat" description="ANK" evidence="7">
    <location>
        <begin position="570"/>
        <end position="602"/>
    </location>
</feature>
<dbReference type="InterPro" id="IPR036770">
    <property type="entry name" value="Ankyrin_rpt-contain_sf"/>
</dbReference>
<organism evidence="11 12">
    <name type="scientific">Syphacia muris</name>
    <dbReference type="NCBI Taxonomy" id="451379"/>
    <lineage>
        <taxon>Eukaryota</taxon>
        <taxon>Metazoa</taxon>
        <taxon>Ecdysozoa</taxon>
        <taxon>Nematoda</taxon>
        <taxon>Chromadorea</taxon>
        <taxon>Rhabditida</taxon>
        <taxon>Spirurina</taxon>
        <taxon>Oxyuridomorpha</taxon>
        <taxon>Oxyuroidea</taxon>
        <taxon>Oxyuridae</taxon>
        <taxon>Syphacia</taxon>
    </lineage>
</organism>
<evidence type="ECO:0000256" key="2">
    <source>
        <dbReference type="ARBA" id="ARBA00022737"/>
    </source>
</evidence>
<dbReference type="PROSITE" id="PS51732">
    <property type="entry name" value="ASN_GLN_ASE_3"/>
    <property type="match status" value="1"/>
</dbReference>
<keyword evidence="2" id="KW-0677">Repeat</keyword>
<dbReference type="GO" id="GO:0009066">
    <property type="term" value="P:aspartate family amino acid metabolic process"/>
    <property type="evidence" value="ECO:0007669"/>
    <property type="project" value="UniProtKB-ARBA"/>
</dbReference>
<feature type="active site" evidence="8">
    <location>
        <position position="158"/>
    </location>
</feature>
<dbReference type="WBParaSite" id="SMUV_0000890601-mRNA-1">
    <property type="protein sequence ID" value="SMUV_0000890601-mRNA-1"/>
    <property type="gene ID" value="SMUV_0000890601"/>
</dbReference>
<feature type="domain" description="L-asparaginase N-terminal" evidence="9">
    <location>
        <begin position="48"/>
        <end position="259"/>
    </location>
</feature>
<dbReference type="InterPro" id="IPR006034">
    <property type="entry name" value="Asparaginase/glutaminase-like"/>
</dbReference>
<proteinExistence type="inferred from homology"/>
<evidence type="ECO:0000256" key="3">
    <source>
        <dbReference type="ARBA" id="ARBA00022801"/>
    </source>
</evidence>
<feature type="binding site" evidence="6">
    <location>
        <position position="127"/>
    </location>
    <ligand>
        <name>substrate</name>
    </ligand>
</feature>
<dbReference type="InterPro" id="IPR041725">
    <property type="entry name" value="L-asparaginase_I"/>
</dbReference>
<evidence type="ECO:0000259" key="10">
    <source>
        <dbReference type="Pfam" id="PF17763"/>
    </source>
</evidence>
<evidence type="ECO:0000256" key="6">
    <source>
        <dbReference type="PIRSR" id="PIRSR001220-2"/>
    </source>
</evidence>
<dbReference type="Gene3D" id="1.25.40.20">
    <property type="entry name" value="Ankyrin repeat-containing domain"/>
    <property type="match status" value="2"/>
</dbReference>
<dbReference type="InterPro" id="IPR037152">
    <property type="entry name" value="L-asparaginase_N_sf"/>
</dbReference>
<dbReference type="SMART" id="SM00870">
    <property type="entry name" value="Asparaginase"/>
    <property type="match status" value="1"/>
</dbReference>
<evidence type="ECO:0000259" key="9">
    <source>
        <dbReference type="Pfam" id="PF00710"/>
    </source>
</evidence>
<dbReference type="PIRSF" id="PIRSF500176">
    <property type="entry name" value="L_ASNase"/>
    <property type="match status" value="1"/>
</dbReference>
<accession>A0A0N5AVI6</accession>
<evidence type="ECO:0000256" key="7">
    <source>
        <dbReference type="PROSITE-ProRule" id="PRU00023"/>
    </source>
</evidence>
<dbReference type="AlphaFoldDB" id="A0A0N5AVI6"/>
<comment type="similarity">
    <text evidence="5">In the N-terminal section; belongs to the asparaginase 1 family.</text>
</comment>
<name>A0A0N5AVI6_9BILA</name>
<dbReference type="InterPro" id="IPR006033">
    <property type="entry name" value="AsnA_fam"/>
</dbReference>
<evidence type="ECO:0000313" key="12">
    <source>
        <dbReference type="WBParaSite" id="SMUV_0000890601-mRNA-1"/>
    </source>
</evidence>
<dbReference type="NCBIfam" id="TIGR00519">
    <property type="entry name" value="asnASE_I"/>
    <property type="match status" value="1"/>
</dbReference>
<dbReference type="Proteomes" id="UP000046393">
    <property type="component" value="Unplaced"/>
</dbReference>
<evidence type="ECO:0000256" key="4">
    <source>
        <dbReference type="ARBA" id="ARBA00023043"/>
    </source>
</evidence>
<dbReference type="PANTHER" id="PTHR11707">
    <property type="entry name" value="L-ASPARAGINASE"/>
    <property type="match status" value="1"/>
</dbReference>
<dbReference type="Pfam" id="PF00710">
    <property type="entry name" value="Asparaginase"/>
    <property type="match status" value="1"/>
</dbReference>
<dbReference type="PROSITE" id="PS50088">
    <property type="entry name" value="ANK_REPEAT"/>
    <property type="match status" value="2"/>
</dbReference>
<dbReference type="InterPro" id="IPR040919">
    <property type="entry name" value="Asparaginase_C"/>
</dbReference>
<feature type="repeat" description="ANK" evidence="7">
    <location>
        <begin position="471"/>
        <end position="503"/>
    </location>
</feature>
<dbReference type="PRINTS" id="PR00139">
    <property type="entry name" value="ASNGLNASE"/>
</dbReference>
<dbReference type="InterPro" id="IPR027475">
    <property type="entry name" value="Asparaginase/glutaminase_AS2"/>
</dbReference>
<dbReference type="STRING" id="451379.A0A0N5AVI6"/>
<dbReference type="EC" id="3.5.1.1" evidence="1"/>
<dbReference type="PROSITE" id="PS00917">
    <property type="entry name" value="ASN_GLN_ASE_2"/>
    <property type="match status" value="1"/>
</dbReference>
<dbReference type="Pfam" id="PF17763">
    <property type="entry name" value="Asparaginase_C"/>
    <property type="match status" value="1"/>
</dbReference>
<dbReference type="SUPFAM" id="SSF53774">
    <property type="entry name" value="Glutaminase/Asparaginase"/>
    <property type="match status" value="1"/>
</dbReference>
<dbReference type="Gene3D" id="3.40.50.40">
    <property type="match status" value="1"/>
</dbReference>
<dbReference type="CDD" id="cd08963">
    <property type="entry name" value="L-asparaginase_I"/>
    <property type="match status" value="1"/>
</dbReference>
<evidence type="ECO:0000256" key="5">
    <source>
        <dbReference type="ARBA" id="ARBA00061199"/>
    </source>
</evidence>
<keyword evidence="3" id="KW-0378">Hydrolase</keyword>
<dbReference type="Pfam" id="PF12796">
    <property type="entry name" value="Ank_2"/>
    <property type="match status" value="2"/>
</dbReference>
<dbReference type="SFLD" id="SFLDS00057">
    <property type="entry name" value="Glutaminase/Asparaginase"/>
    <property type="match status" value="1"/>
</dbReference>
<keyword evidence="4 7" id="KW-0040">ANK repeat</keyword>
<dbReference type="InterPro" id="IPR027474">
    <property type="entry name" value="L-asparaginase_N"/>
</dbReference>
<dbReference type="SMART" id="SM00248">
    <property type="entry name" value="ANK"/>
    <property type="match status" value="5"/>
</dbReference>
<dbReference type="SUPFAM" id="SSF48403">
    <property type="entry name" value="Ankyrin repeat"/>
    <property type="match status" value="1"/>
</dbReference>
<evidence type="ECO:0000256" key="1">
    <source>
        <dbReference type="ARBA" id="ARBA00012920"/>
    </source>
</evidence>
<dbReference type="GO" id="GO:0004067">
    <property type="term" value="F:asparaginase activity"/>
    <property type="evidence" value="ECO:0007669"/>
    <property type="project" value="UniProtKB-UniRule"/>
</dbReference>
<dbReference type="FunFam" id="3.40.50.40:FF:000001">
    <property type="entry name" value="L-asparaginase 1"/>
    <property type="match status" value="1"/>
</dbReference>
<dbReference type="InterPro" id="IPR002110">
    <property type="entry name" value="Ankyrin_rpt"/>
</dbReference>
<dbReference type="InterPro" id="IPR027473">
    <property type="entry name" value="L-asparaginase_C"/>
</dbReference>
<feature type="binding site" evidence="6">
    <location>
        <begin position="158"/>
        <end position="159"/>
    </location>
    <ligand>
        <name>substrate</name>
    </ligand>
</feature>
<sequence>MLHTGSKVRVVSAALTLCMRRSQFATQVSEDVAASTVTGDAVERLESHVLVLYTGGTIGMKLVGDVYEPVPFYLPQAIRQLPPLNDAKYIEMFYGDAQVKPFCLPKIRDIEKRVVYWVLEYEPLLDSSDMTFDDWIRIGTDIRKAYEQYSGFVILHGTDTLAYTSSALSFMLENLRKPVIITGAQIPVCEIRSDGRENLVGALLLAGIYDIPEVCVYFNNRLWRGNRTTKVDATGLEAFSSPNMLPLAIMDSTVRINHDAIIRPSSIAPFHVQDNLCRNVGLLRIFPSISINSVRAFLQPPTEGVVLQTFGAGNMPSRRTDIIAEIKNAIYRGCIIINCTQCLKGQVDVQYFTGKILYDVGVIPGSDMTPEAALLKLSYVLGKAEWSLEKKRKMVQENLRGEITMYKRTLQFPDIIPQLAKFLHVDSSKEVANMTRSVFPTLLCYAAQTNDLELTELLVEYGAVAATPDYNRRTALHVAANLGHIEILKYLLKHGAVVDARDHRDDNALICAIRGGQVECIKELRNAGATISLSPTELGIQLCYAASKGDLGSLNAWVAAGADVNQVDYDGRSALHVAVSRNDSLCTLFLLDNGANPLLRDCTGKCALEEAEISCSDSIKKMLKDSTSKMPVPDVKFVLGS</sequence>
<reference evidence="12" key="1">
    <citation type="submission" date="2017-02" db="UniProtKB">
        <authorList>
            <consortium name="WormBaseParasite"/>
        </authorList>
    </citation>
    <scope>IDENTIFICATION</scope>
</reference>
<dbReference type="PANTHER" id="PTHR11707:SF28">
    <property type="entry name" value="60 KDA LYSOPHOSPHOLIPASE"/>
    <property type="match status" value="1"/>
</dbReference>